<organism evidence="3 4">
    <name type="scientific">Pseudoalteromonas piratica</name>
    <dbReference type="NCBI Taxonomy" id="1348114"/>
    <lineage>
        <taxon>Bacteria</taxon>
        <taxon>Pseudomonadati</taxon>
        <taxon>Pseudomonadota</taxon>
        <taxon>Gammaproteobacteria</taxon>
        <taxon>Alteromonadales</taxon>
        <taxon>Pseudoalteromonadaceae</taxon>
        <taxon>Pseudoalteromonas</taxon>
    </lineage>
</organism>
<dbReference type="InterPro" id="IPR017740">
    <property type="entry name" value="TssA-like"/>
</dbReference>
<evidence type="ECO:0000313" key="3">
    <source>
        <dbReference type="EMBL" id="AIY65045.1"/>
    </source>
</evidence>
<dbReference type="Proteomes" id="UP000030341">
    <property type="component" value="Chromosome 1"/>
</dbReference>
<dbReference type="HOGENOM" id="CLU_547398_0_0_6"/>
<dbReference type="PANTHER" id="PTHR37951">
    <property type="entry name" value="CYTOPLASMIC PROTEIN-RELATED"/>
    <property type="match status" value="1"/>
</dbReference>
<proteinExistence type="predicted"/>
<gene>
    <name evidence="3" type="ORF">OM33_07670</name>
</gene>
<feature type="region of interest" description="Disordered" evidence="1">
    <location>
        <begin position="413"/>
        <end position="434"/>
    </location>
</feature>
<evidence type="ECO:0000259" key="2">
    <source>
        <dbReference type="Pfam" id="PF06812"/>
    </source>
</evidence>
<dbReference type="eggNOG" id="COG3515">
    <property type="taxonomic scope" value="Bacteria"/>
</dbReference>
<feature type="compositionally biased region" description="Low complexity" evidence="1">
    <location>
        <begin position="267"/>
        <end position="290"/>
    </location>
</feature>
<reference evidence="3 4" key="1">
    <citation type="submission" date="2014-11" db="EMBL/GenBank/DDBJ databases">
        <title>Complete Genome Sequence of Pseudoalteromonas sp. Strain OCN003 Isolated from Kaneohe Bay, Oahu, Hawaii.</title>
        <authorList>
            <person name="Beurmann S."/>
            <person name="Videau P."/>
            <person name="Ushijima B."/>
            <person name="Smith A.M."/>
            <person name="Aeby G.S."/>
            <person name="Callahan S.M."/>
            <person name="Belcaid M."/>
        </authorList>
    </citation>
    <scope>NUCLEOTIDE SEQUENCE [LARGE SCALE GENOMIC DNA]</scope>
    <source>
        <strain evidence="3 4">OCN003</strain>
    </source>
</reference>
<dbReference type="AlphaFoldDB" id="A0A0A7EEH6"/>
<evidence type="ECO:0000256" key="1">
    <source>
        <dbReference type="SAM" id="MobiDB-lite"/>
    </source>
</evidence>
<dbReference type="STRING" id="1348114.OM33_07670"/>
<dbReference type="RefSeq" id="WP_038640571.1">
    <property type="nucleotide sequence ID" value="NZ_CP009888.1"/>
</dbReference>
<keyword evidence="4" id="KW-1185">Reference proteome</keyword>
<evidence type="ECO:0000313" key="4">
    <source>
        <dbReference type="Proteomes" id="UP000030341"/>
    </source>
</evidence>
<dbReference type="InterPro" id="IPR010657">
    <property type="entry name" value="ImpA_N"/>
</dbReference>
<name>A0A0A7EEH6_9GAMM</name>
<feature type="region of interest" description="Disordered" evidence="1">
    <location>
        <begin position="267"/>
        <end position="299"/>
    </location>
</feature>
<dbReference type="OrthoDB" id="9771118at2"/>
<protein>
    <recommendedName>
        <fullName evidence="2">ImpA N-terminal domain-containing protein</fullName>
    </recommendedName>
</protein>
<dbReference type="EMBL" id="CP009888">
    <property type="protein sequence ID" value="AIY65045.1"/>
    <property type="molecule type" value="Genomic_DNA"/>
</dbReference>
<dbReference type="Pfam" id="PF06812">
    <property type="entry name" value="ImpA_N"/>
    <property type="match status" value="1"/>
</dbReference>
<sequence length="434" mass="49186">MLLYTDDTELDAGIYLREERTKFRELRNLLNVAQSSLRKLFETPTSAQDLDLQRENREDWEKLQQACAVTLKEDARDIEVFVWWLSALAYKKENLSALNEGLDDFLFALNKLTDNIHPKLPEKKVAKLESDQVAIKHCENQTRSLEQFTGDSPNSGLINIPLMQFPLLDDYTFSDYLSDQKSGKLEKTKSEFVAKLQSNKQRLIDNFNTIIALDEKISAVDLFINGYRNQNGLSLLGFRFIRDNLKQVKLMYQYFFPDVAKKEESVVESSSSESTESSTSTSSNVSEASEQQPTQTIVTSVQAPVMSQQAYTRETALEDLNRIAVFFKKTEPHSPIPYLIARAIRWGNMSFSELLTELIKKESPELAEIRKLTGVDNDLGELLNEDIAEPTPVVAVAEVQQTSEETVSQQVVQAETVKAEEPKDDSTSSSGPLW</sequence>
<dbReference type="PANTHER" id="PTHR37951:SF1">
    <property type="entry name" value="TYPE VI SECRETION SYSTEM COMPONENT TSSA1"/>
    <property type="match status" value="1"/>
</dbReference>
<accession>A0A0A7EEH6</accession>
<dbReference type="KEGG" id="pseo:OM33_07670"/>
<feature type="compositionally biased region" description="Basic and acidic residues" evidence="1">
    <location>
        <begin position="417"/>
        <end position="426"/>
    </location>
</feature>
<feature type="domain" description="ImpA N-terminal" evidence="2">
    <location>
        <begin position="11"/>
        <end position="123"/>
    </location>
</feature>